<comment type="caution">
    <text evidence="2">The sequence shown here is derived from an EMBL/GenBank/DDBJ whole genome shotgun (WGS) entry which is preliminary data.</text>
</comment>
<protein>
    <submittedName>
        <fullName evidence="2">Uncharacterized protein</fullName>
    </submittedName>
</protein>
<feature type="compositionally biased region" description="Low complexity" evidence="1">
    <location>
        <begin position="410"/>
        <end position="421"/>
    </location>
</feature>
<evidence type="ECO:0000256" key="1">
    <source>
        <dbReference type="SAM" id="MobiDB-lite"/>
    </source>
</evidence>
<feature type="compositionally biased region" description="Polar residues" evidence="1">
    <location>
        <begin position="194"/>
        <end position="213"/>
    </location>
</feature>
<feature type="compositionally biased region" description="Basic and acidic residues" evidence="1">
    <location>
        <begin position="111"/>
        <end position="137"/>
    </location>
</feature>
<organism evidence="2 3">
    <name type="scientific">Symbiochloris irregularis</name>
    <dbReference type="NCBI Taxonomy" id="706552"/>
    <lineage>
        <taxon>Eukaryota</taxon>
        <taxon>Viridiplantae</taxon>
        <taxon>Chlorophyta</taxon>
        <taxon>core chlorophytes</taxon>
        <taxon>Trebouxiophyceae</taxon>
        <taxon>Trebouxiales</taxon>
        <taxon>Trebouxiaceae</taxon>
        <taxon>Symbiochloris</taxon>
    </lineage>
</organism>
<proteinExistence type="predicted"/>
<feature type="compositionally biased region" description="Pro residues" evidence="1">
    <location>
        <begin position="371"/>
        <end position="384"/>
    </location>
</feature>
<evidence type="ECO:0000313" key="3">
    <source>
        <dbReference type="Proteomes" id="UP001465755"/>
    </source>
</evidence>
<sequence length="733" mass="79060">MVQHSSGILPLLFKDQQQGLVALRLTAQAKEALTEAYAKGLACSMRFSPDDGSRQELIVAGQAFPIEVNKQDYQTEAVRFRDSHATEIGTVTHRLRVKPQMNDAQRKRARERAEEAERDRKERKVMMIGEKRKDQLRGHSPQPKARVGAAAHLARSSQGNPSNSPKVPPVRKPTPTPPPTRQATPSPAPVTHPASGTGSAQGRASTPAAQPVSNAKKVAAFVKAAKRPTSSQGTQKAPPEAVLGAKNGGLRSCLVGLLTHGAKRKLPHIQQMLADVCTQVPSLRKPPTRKALTDALKEVAKYVAPGFYVLDDVIGTLRSEAGELESAVERNQGAGDDVANRGEESGTDHEGGTVSRTASPEEAVYFSRRTPSPPPRSPKAPPKPIRTSSNNHQPSPKKRKSQSEPPPPNLAAQKPAAAPQASHSKQDQGGSKGSGKVGRPPAKTPPLSPSKATGWGMSPRGEFDRDKDCMSPSKTAKIAAAQGKTRDEAEAFNPMRQRSLSAEPKQLAEMQAPEEDLTGAVSVKQRRRRTVLDASDDDSDGLGRAPEPLQMAALQLPAAVQKLQGPAANGSGKLPAASSEHAVQPVNDDGSAAAAPTAKGQPRASSSWEDGASQSTWYEEHLSRDPVYQPAPLLDWQAFQQAKAAYVTKLEDFHRLHRLRRKFDRQVAALTAAREAALASGDAERKARWEAEVVQLREGRGQQAESWSRAYWVLHKELEALKQVMGAYYESTK</sequence>
<feature type="region of interest" description="Disordered" evidence="1">
    <location>
        <begin position="97"/>
        <end position="243"/>
    </location>
</feature>
<accession>A0AAW1NZB2</accession>
<evidence type="ECO:0000313" key="2">
    <source>
        <dbReference type="EMBL" id="KAK9803349.1"/>
    </source>
</evidence>
<dbReference type="EMBL" id="JALJOQ010000060">
    <property type="protein sequence ID" value="KAK9803349.1"/>
    <property type="molecule type" value="Genomic_DNA"/>
</dbReference>
<feature type="region of interest" description="Disordered" evidence="1">
    <location>
        <begin position="563"/>
        <end position="612"/>
    </location>
</feature>
<feature type="region of interest" description="Disordered" evidence="1">
    <location>
        <begin position="324"/>
        <end position="547"/>
    </location>
</feature>
<dbReference type="Proteomes" id="UP001465755">
    <property type="component" value="Unassembled WGS sequence"/>
</dbReference>
<feature type="compositionally biased region" description="Pro residues" evidence="1">
    <location>
        <begin position="166"/>
        <end position="190"/>
    </location>
</feature>
<reference evidence="2 3" key="1">
    <citation type="journal article" date="2024" name="Nat. Commun.">
        <title>Phylogenomics reveals the evolutionary origins of lichenization in chlorophyte algae.</title>
        <authorList>
            <person name="Puginier C."/>
            <person name="Libourel C."/>
            <person name="Otte J."/>
            <person name="Skaloud P."/>
            <person name="Haon M."/>
            <person name="Grisel S."/>
            <person name="Petersen M."/>
            <person name="Berrin J.G."/>
            <person name="Delaux P.M."/>
            <person name="Dal Grande F."/>
            <person name="Keller J."/>
        </authorList>
    </citation>
    <scope>NUCLEOTIDE SEQUENCE [LARGE SCALE GENOMIC DNA]</scope>
    <source>
        <strain evidence="2 3">SAG 2036</strain>
    </source>
</reference>
<dbReference type="AlphaFoldDB" id="A0AAW1NZB2"/>
<gene>
    <name evidence="2" type="ORF">WJX73_006993</name>
</gene>
<keyword evidence="3" id="KW-1185">Reference proteome</keyword>
<feature type="compositionally biased region" description="Basic and acidic residues" evidence="1">
    <location>
        <begin position="338"/>
        <end position="351"/>
    </location>
</feature>
<name>A0AAW1NZB2_9CHLO</name>
<feature type="compositionally biased region" description="Polar residues" evidence="1">
    <location>
        <begin position="603"/>
        <end position="612"/>
    </location>
</feature>